<protein>
    <submittedName>
        <fullName evidence="2">Uncharacterized protein</fullName>
    </submittedName>
</protein>
<name>A0A7W5F285_9ACTN</name>
<comment type="caution">
    <text evidence="2">The sequence shown here is derived from an EMBL/GenBank/DDBJ whole genome shotgun (WGS) entry which is preliminary data.</text>
</comment>
<dbReference type="Proteomes" id="UP000572907">
    <property type="component" value="Unassembled WGS sequence"/>
</dbReference>
<dbReference type="EMBL" id="JACHXE010000003">
    <property type="protein sequence ID" value="MBB3077340.1"/>
    <property type="molecule type" value="Genomic_DNA"/>
</dbReference>
<organism evidence="2 3">
    <name type="scientific">Streptomyces violarus</name>
    <dbReference type="NCBI Taxonomy" id="67380"/>
    <lineage>
        <taxon>Bacteria</taxon>
        <taxon>Bacillati</taxon>
        <taxon>Actinomycetota</taxon>
        <taxon>Actinomycetes</taxon>
        <taxon>Kitasatosporales</taxon>
        <taxon>Streptomycetaceae</taxon>
        <taxon>Streptomyces</taxon>
    </lineage>
</organism>
<reference evidence="2 3" key="1">
    <citation type="submission" date="2020-08" db="EMBL/GenBank/DDBJ databases">
        <title>Genomic Encyclopedia of Type Strains, Phase III (KMG-III): the genomes of soil and plant-associated and newly described type strains.</title>
        <authorList>
            <person name="Whitman W."/>
        </authorList>
    </citation>
    <scope>NUCLEOTIDE SEQUENCE [LARGE SCALE GENOMIC DNA]</scope>
    <source>
        <strain evidence="2 3">CECT 3237</strain>
    </source>
</reference>
<evidence type="ECO:0000313" key="2">
    <source>
        <dbReference type="EMBL" id="MBB3077340.1"/>
    </source>
</evidence>
<feature type="region of interest" description="Disordered" evidence="1">
    <location>
        <begin position="269"/>
        <end position="320"/>
    </location>
</feature>
<accession>A0A7W5F285</accession>
<keyword evidence="3" id="KW-1185">Reference proteome</keyword>
<evidence type="ECO:0000313" key="3">
    <source>
        <dbReference type="Proteomes" id="UP000572907"/>
    </source>
</evidence>
<proteinExistence type="predicted"/>
<evidence type="ECO:0000256" key="1">
    <source>
        <dbReference type="SAM" id="MobiDB-lite"/>
    </source>
</evidence>
<sequence>MRRTVRHLEQPGAGLLADLGTLAGGELRTVQLPPVGERGGDGHATVDADGLARAWLVDRVGDDSEGDVPLTVAVGDAERLRRGEPGALAFDAEAEADPSTSRHLHLRPPPVEFVHGDGAAHDLLVGLGVDARSAVRLVLGYAVVADDAEALVHELLAPGRFTEPGRETRGFGLGEVLDRLYLDGLVPGAQPCAGSAGLGELTALLGERRGPGALAVGAMVRLVPAPMRVLLDREIPHVPRVRAVQQHLLLLPARRVHPKPCHAANLDRTFPHRAHHRSPSPMVSDHARTATGHQPQNPPTRRHHLSAAGLSIMDDDAESP</sequence>
<dbReference type="AlphaFoldDB" id="A0A7W5F285"/>
<gene>
    <name evidence="2" type="ORF">FHS41_003828</name>
</gene>